<keyword evidence="1" id="KW-0732">Signal</keyword>
<dbReference type="EMBL" id="PDUD01000044">
    <property type="protein sequence ID" value="PHN02108.1"/>
    <property type="molecule type" value="Genomic_DNA"/>
</dbReference>
<comment type="caution">
    <text evidence="2">The sequence shown here is derived from an EMBL/GenBank/DDBJ whole genome shotgun (WGS) entry which is preliminary data.</text>
</comment>
<protein>
    <submittedName>
        <fullName evidence="2">Uncharacterized protein</fullName>
    </submittedName>
</protein>
<dbReference type="PROSITE" id="PS51257">
    <property type="entry name" value="PROKAR_LIPOPROTEIN"/>
    <property type="match status" value="1"/>
</dbReference>
<dbReference type="RefSeq" id="WP_099154447.1">
    <property type="nucleotide sequence ID" value="NZ_PDUD01000044.1"/>
</dbReference>
<feature type="signal peptide" evidence="1">
    <location>
        <begin position="1"/>
        <end position="21"/>
    </location>
</feature>
<dbReference type="OrthoDB" id="713689at2"/>
<sequence length="191" mass="21432">MKKITLLSGLLYLLLFMVGCKKETTDPETADHRNRINTVQLTFTPQMGSETRTFSYFDPDGEGGTSPQAQGIRLQPNETYMLEIDFLHTDTDGQITSLTESIRADAVSHLVCFDFLVPTDRFGVEIEDQDANQDPLGLINTLWTANEVIDDENFFVIELKHGISKVDLGPWCTYENVAVDMTATFSIVIDN</sequence>
<dbReference type="AlphaFoldDB" id="A0A2D0N150"/>
<evidence type="ECO:0000256" key="1">
    <source>
        <dbReference type="SAM" id="SignalP"/>
    </source>
</evidence>
<feature type="chain" id="PRO_5013379450" evidence="1">
    <location>
        <begin position="22"/>
        <end position="191"/>
    </location>
</feature>
<keyword evidence="3" id="KW-1185">Reference proteome</keyword>
<dbReference type="Proteomes" id="UP000223913">
    <property type="component" value="Unassembled WGS sequence"/>
</dbReference>
<gene>
    <name evidence="2" type="ORF">CRP01_33505</name>
</gene>
<reference evidence="2 3" key="1">
    <citation type="submission" date="2017-10" db="EMBL/GenBank/DDBJ databases">
        <title>The draft genome sequence of Lewinella nigricans NBRC 102662.</title>
        <authorList>
            <person name="Wang K."/>
        </authorList>
    </citation>
    <scope>NUCLEOTIDE SEQUENCE [LARGE SCALE GENOMIC DNA]</scope>
    <source>
        <strain evidence="2 3">NBRC 102662</strain>
    </source>
</reference>
<name>A0A2D0N150_FLAN2</name>
<organism evidence="2 3">
    <name type="scientific">Flavilitoribacter nigricans (strain ATCC 23147 / DSM 23189 / NBRC 102662 / NCIMB 1420 / SS-2)</name>
    <name type="common">Lewinella nigricans</name>
    <dbReference type="NCBI Taxonomy" id="1122177"/>
    <lineage>
        <taxon>Bacteria</taxon>
        <taxon>Pseudomonadati</taxon>
        <taxon>Bacteroidota</taxon>
        <taxon>Saprospiria</taxon>
        <taxon>Saprospirales</taxon>
        <taxon>Lewinellaceae</taxon>
        <taxon>Flavilitoribacter</taxon>
    </lineage>
</organism>
<accession>A0A2D0N150</accession>
<proteinExistence type="predicted"/>
<evidence type="ECO:0000313" key="3">
    <source>
        <dbReference type="Proteomes" id="UP000223913"/>
    </source>
</evidence>
<evidence type="ECO:0000313" key="2">
    <source>
        <dbReference type="EMBL" id="PHN02108.1"/>
    </source>
</evidence>